<reference evidence="2" key="1">
    <citation type="journal article" date="2014" name="PLoS ONE">
        <title>Transcriptome-Based Identification of ABC Transporters in the Western Tarnished Plant Bug Lygus hesperus.</title>
        <authorList>
            <person name="Hull J.J."/>
            <person name="Chaney K."/>
            <person name="Geib S.M."/>
            <person name="Fabrick J.A."/>
            <person name="Brent C.S."/>
            <person name="Walsh D."/>
            <person name="Lavine L.C."/>
        </authorList>
    </citation>
    <scope>NUCLEOTIDE SEQUENCE</scope>
</reference>
<name>A0A0A9WYL4_LYGHE</name>
<protein>
    <submittedName>
        <fullName evidence="2">Embryonic polarity protein dorsal</fullName>
    </submittedName>
</protein>
<dbReference type="AlphaFoldDB" id="A0A0A9WYL4"/>
<feature type="region of interest" description="Disordered" evidence="1">
    <location>
        <begin position="216"/>
        <end position="241"/>
    </location>
</feature>
<evidence type="ECO:0000313" key="2">
    <source>
        <dbReference type="EMBL" id="JAG09940.1"/>
    </source>
</evidence>
<proteinExistence type="predicted"/>
<feature type="region of interest" description="Disordered" evidence="1">
    <location>
        <begin position="44"/>
        <end position="78"/>
    </location>
</feature>
<feature type="compositionally biased region" description="Basic and acidic residues" evidence="1">
    <location>
        <begin position="58"/>
        <end position="73"/>
    </location>
</feature>
<accession>A0A0A9WYL4</accession>
<dbReference type="EMBL" id="GBHO01033664">
    <property type="protein sequence ID" value="JAG09940.1"/>
    <property type="molecule type" value="Transcribed_RNA"/>
</dbReference>
<sequence length="241" mass="27404">MSFYWQNGRRIQRRGQDSMMGLAGSTRHYLPDATIRPDNKVAAEDSPALKIENASGSADEKTKRTMKSDEGHRNRGRASLENSIDRVIQLNHSISFIDELRKDFDCVEESSNIHVFFEELHKNFGNIQDTFRNSDDNSLQSIKVSPPIEQNITFFDGSSSENVHIGVICEDRTGFWCSDIMITRPPSYTEQKHYYVDPSEIEKRINQVIYEIEKGSLHSSSIEGDDSDSETDSKPGSCDQQ</sequence>
<reference evidence="2" key="2">
    <citation type="submission" date="2014-07" db="EMBL/GenBank/DDBJ databases">
        <authorList>
            <person name="Hull J."/>
        </authorList>
    </citation>
    <scope>NUCLEOTIDE SEQUENCE</scope>
</reference>
<gene>
    <name evidence="2" type="primary">dl_0</name>
    <name evidence="2" type="ORF">CM83_1800</name>
</gene>
<organism evidence="2">
    <name type="scientific">Lygus hesperus</name>
    <name type="common">Western plant bug</name>
    <dbReference type="NCBI Taxonomy" id="30085"/>
    <lineage>
        <taxon>Eukaryota</taxon>
        <taxon>Metazoa</taxon>
        <taxon>Ecdysozoa</taxon>
        <taxon>Arthropoda</taxon>
        <taxon>Hexapoda</taxon>
        <taxon>Insecta</taxon>
        <taxon>Pterygota</taxon>
        <taxon>Neoptera</taxon>
        <taxon>Paraneoptera</taxon>
        <taxon>Hemiptera</taxon>
        <taxon>Heteroptera</taxon>
        <taxon>Panheteroptera</taxon>
        <taxon>Cimicomorpha</taxon>
        <taxon>Miridae</taxon>
        <taxon>Mirini</taxon>
        <taxon>Lygus</taxon>
    </lineage>
</organism>
<evidence type="ECO:0000256" key="1">
    <source>
        <dbReference type="SAM" id="MobiDB-lite"/>
    </source>
</evidence>